<reference evidence="2" key="2">
    <citation type="submission" date="2015-06" db="UniProtKB">
        <authorList>
            <consortium name="EnsemblProtists"/>
        </authorList>
    </citation>
    <scope>IDENTIFICATION</scope>
    <source>
        <strain evidence="2">Pr102</strain>
    </source>
</reference>
<dbReference type="PANTHER" id="PTHR13510">
    <property type="entry name" value="FYVE-FINGER-CONTAINING RAB5 EFFECTOR PROTEIN RABENOSYN-5-RELATED"/>
    <property type="match status" value="1"/>
</dbReference>
<dbReference type="SUPFAM" id="SSF57903">
    <property type="entry name" value="FYVE/PHD zinc finger"/>
    <property type="match status" value="1"/>
</dbReference>
<feature type="compositionally biased region" description="Low complexity" evidence="1">
    <location>
        <begin position="357"/>
        <end position="368"/>
    </location>
</feature>
<evidence type="ECO:0000256" key="1">
    <source>
        <dbReference type="SAM" id="MobiDB-lite"/>
    </source>
</evidence>
<organism evidence="2 3">
    <name type="scientific">Phytophthora ramorum</name>
    <name type="common">Sudden oak death agent</name>
    <dbReference type="NCBI Taxonomy" id="164328"/>
    <lineage>
        <taxon>Eukaryota</taxon>
        <taxon>Sar</taxon>
        <taxon>Stramenopiles</taxon>
        <taxon>Oomycota</taxon>
        <taxon>Peronosporomycetes</taxon>
        <taxon>Peronosporales</taxon>
        <taxon>Peronosporaceae</taxon>
        <taxon>Phytophthora</taxon>
    </lineage>
</organism>
<dbReference type="PANTHER" id="PTHR13510:SF44">
    <property type="entry name" value="RABENOSYN-5"/>
    <property type="match status" value="1"/>
</dbReference>
<keyword evidence="3" id="KW-1185">Reference proteome</keyword>
<dbReference type="InParanoid" id="H3GWI8"/>
<dbReference type="InterPro" id="IPR011011">
    <property type="entry name" value="Znf_FYVE_PHD"/>
</dbReference>
<reference evidence="3" key="1">
    <citation type="journal article" date="2006" name="Science">
        <title>Phytophthora genome sequences uncover evolutionary origins and mechanisms of pathogenesis.</title>
        <authorList>
            <person name="Tyler B.M."/>
            <person name="Tripathy S."/>
            <person name="Zhang X."/>
            <person name="Dehal P."/>
            <person name="Jiang R.H."/>
            <person name="Aerts A."/>
            <person name="Arredondo F.D."/>
            <person name="Baxter L."/>
            <person name="Bensasson D."/>
            <person name="Beynon J.L."/>
            <person name="Chapman J."/>
            <person name="Damasceno C.M."/>
            <person name="Dorrance A.E."/>
            <person name="Dou D."/>
            <person name="Dickerman A.W."/>
            <person name="Dubchak I.L."/>
            <person name="Garbelotto M."/>
            <person name="Gijzen M."/>
            <person name="Gordon S.G."/>
            <person name="Govers F."/>
            <person name="Grunwald N.J."/>
            <person name="Huang W."/>
            <person name="Ivors K.L."/>
            <person name="Jones R.W."/>
            <person name="Kamoun S."/>
            <person name="Krampis K."/>
            <person name="Lamour K.H."/>
            <person name="Lee M.K."/>
            <person name="McDonald W.H."/>
            <person name="Medina M."/>
            <person name="Meijer H.J."/>
            <person name="Nordberg E.K."/>
            <person name="Maclean D.J."/>
            <person name="Ospina-Giraldo M.D."/>
            <person name="Morris P.F."/>
            <person name="Phuntumart V."/>
            <person name="Putnam N.H."/>
            <person name="Rash S."/>
            <person name="Rose J.K."/>
            <person name="Sakihama Y."/>
            <person name="Salamov A.A."/>
            <person name="Savidor A."/>
            <person name="Scheuring C.F."/>
            <person name="Smith B.M."/>
            <person name="Sobral B.W."/>
            <person name="Terry A."/>
            <person name="Torto-Alalibo T.A."/>
            <person name="Win J."/>
            <person name="Xu Z."/>
            <person name="Zhang H."/>
            <person name="Grigoriev I.V."/>
            <person name="Rokhsar D.S."/>
            <person name="Boore J.L."/>
        </authorList>
    </citation>
    <scope>NUCLEOTIDE SEQUENCE [LARGE SCALE GENOMIC DNA]</scope>
    <source>
        <strain evidence="3">Pr102</strain>
    </source>
</reference>
<dbReference type="eggNOG" id="ENOG502SJPQ">
    <property type="taxonomic scope" value="Eukaryota"/>
</dbReference>
<feature type="region of interest" description="Disordered" evidence="1">
    <location>
        <begin position="357"/>
        <end position="482"/>
    </location>
</feature>
<dbReference type="VEuPathDB" id="FungiDB:KRP23_9181"/>
<evidence type="ECO:0000313" key="2">
    <source>
        <dbReference type="EnsemblProtists" id="Phyra81850"/>
    </source>
</evidence>
<evidence type="ECO:0000313" key="3">
    <source>
        <dbReference type="Proteomes" id="UP000005238"/>
    </source>
</evidence>
<feature type="compositionally biased region" description="Basic and acidic residues" evidence="1">
    <location>
        <begin position="468"/>
        <end position="479"/>
    </location>
</feature>
<protein>
    <recommendedName>
        <fullName evidence="4">FYVE-type domain-containing protein</fullName>
    </recommendedName>
</protein>
<dbReference type="AlphaFoldDB" id="H3GWI8"/>
<feature type="compositionally biased region" description="Basic and acidic residues" evidence="1">
    <location>
        <begin position="658"/>
        <end position="673"/>
    </location>
</feature>
<dbReference type="Proteomes" id="UP000005238">
    <property type="component" value="Unassembled WGS sequence"/>
</dbReference>
<dbReference type="VEuPathDB" id="FungiDB:KRP22_1713"/>
<dbReference type="InterPro" id="IPR052727">
    <property type="entry name" value="Rab4/Rab5_effector"/>
</dbReference>
<dbReference type="EnsemblProtists" id="Phyra81850">
    <property type="protein sequence ID" value="Phyra81850"/>
    <property type="gene ID" value="Phyra81850"/>
</dbReference>
<dbReference type="EMBL" id="DS566061">
    <property type="status" value="NOT_ANNOTATED_CDS"/>
    <property type="molecule type" value="Genomic_DNA"/>
</dbReference>
<feature type="compositionally biased region" description="Basic and acidic residues" evidence="1">
    <location>
        <begin position="402"/>
        <end position="411"/>
    </location>
</feature>
<proteinExistence type="predicted"/>
<evidence type="ECO:0008006" key="4">
    <source>
        <dbReference type="Google" id="ProtNLM"/>
    </source>
</evidence>
<feature type="compositionally biased region" description="Basic and acidic residues" evidence="1">
    <location>
        <begin position="631"/>
        <end position="640"/>
    </location>
</feature>
<name>H3GWI8_PHYRM</name>
<sequence length="673" mass="75484">MASALHLLSRDERFQCDRRSEELLGETLAAFAGFDSARLAPNEWKFLARRDQMTVHRAVSSTRLGVDSHKRRVIANGFLDASLADVLGGLYVEDDRELLTTQALLNPSGSTAVDAAVLMIAERRQPRAAPFRFAGVKWYSWKKNVDVLSPNLSLGEGQECDLLTYERMGVALAEDGDKQGTQELAYHVLLSLNKPEWPLHVGRGPGLRRADLALCFLFRKVCDDLVECFTLVDYDCRTSASSRRAADTEMADRVLMVTRLPDCARAKILSGFARKAKGRPVLTSKSCLRCGSRKKVLDPLRVCCICKKSVCQKCYEKKAVFSLNSRTHEPETDAFCNKCLARIRILTAKKKVQHNTSASVCSSSTGGSSKDRDRESHSGGSSGSGGKSSSKSSFKFWKKSRKELSPRAERERRRHSSPAPITSRGEPHTPNYEGLFQNYDVFGRASDNPRRPQFNQEESELGDEQEPEKEQENVEPQREKRWRQTTFLANPEAAAAEAAATNRLSMVRQRIGPAPNSEAEGNTIAEVYPVAKTVLETEDIYAEDSDDSPHSEAEKAHLLYLERRQRLDELEDRPDSRRREVLTTPLPVQKAKKELCVRGTFPASNADQMKSYRNVGGTVTDGRQLLSRAAPPEHAERKPAVPEARNTKSTRAARRNRQRDNEDTFRMDLYGRF</sequence>
<accession>H3GWI8</accession>
<feature type="region of interest" description="Disordered" evidence="1">
    <location>
        <begin position="613"/>
        <end position="673"/>
    </location>
</feature>
<feature type="compositionally biased region" description="Acidic residues" evidence="1">
    <location>
        <begin position="457"/>
        <end position="467"/>
    </location>
</feature>
<dbReference type="HOGENOM" id="CLU_427314_0_0_1"/>